<reference evidence="2" key="2">
    <citation type="journal article" date="2015" name="Data Brief">
        <title>Shoot transcriptome of the giant reed, Arundo donax.</title>
        <authorList>
            <person name="Barrero R.A."/>
            <person name="Guerrero F.D."/>
            <person name="Moolhuijzen P."/>
            <person name="Goolsby J.A."/>
            <person name="Tidwell J."/>
            <person name="Bellgard S.E."/>
            <person name="Bellgard M.I."/>
        </authorList>
    </citation>
    <scope>NUCLEOTIDE SEQUENCE</scope>
    <source>
        <tissue evidence="2">Shoot tissue taken approximately 20 cm above the soil surface</tissue>
    </source>
</reference>
<dbReference type="AlphaFoldDB" id="A0A0A9DBZ3"/>
<evidence type="ECO:0000313" key="2">
    <source>
        <dbReference type="EMBL" id="JAD84203.1"/>
    </source>
</evidence>
<feature type="region of interest" description="Disordered" evidence="1">
    <location>
        <begin position="55"/>
        <end position="98"/>
    </location>
</feature>
<sequence length="98" mass="10388">MHEPSVTSNVGNMSKPSAKQSFKIIFIPVWTSILSCTDRSPEHFPYALSNIIHHRPESTGATRPIAASPKSGSKTSSVASSSPSSGIVRTLKLAGIKP</sequence>
<name>A0A0A9DBZ3_ARUDO</name>
<evidence type="ECO:0000256" key="1">
    <source>
        <dbReference type="SAM" id="MobiDB-lite"/>
    </source>
</evidence>
<accession>A0A0A9DBZ3</accession>
<proteinExistence type="predicted"/>
<organism evidence="2">
    <name type="scientific">Arundo donax</name>
    <name type="common">Giant reed</name>
    <name type="synonym">Donax arundinaceus</name>
    <dbReference type="NCBI Taxonomy" id="35708"/>
    <lineage>
        <taxon>Eukaryota</taxon>
        <taxon>Viridiplantae</taxon>
        <taxon>Streptophyta</taxon>
        <taxon>Embryophyta</taxon>
        <taxon>Tracheophyta</taxon>
        <taxon>Spermatophyta</taxon>
        <taxon>Magnoliopsida</taxon>
        <taxon>Liliopsida</taxon>
        <taxon>Poales</taxon>
        <taxon>Poaceae</taxon>
        <taxon>PACMAD clade</taxon>
        <taxon>Arundinoideae</taxon>
        <taxon>Arundineae</taxon>
        <taxon>Arundo</taxon>
    </lineage>
</organism>
<reference evidence="2" key="1">
    <citation type="submission" date="2014-09" db="EMBL/GenBank/DDBJ databases">
        <authorList>
            <person name="Magalhaes I.L.F."/>
            <person name="Oliveira U."/>
            <person name="Santos F.R."/>
            <person name="Vidigal T.H.D.A."/>
            <person name="Brescovit A.D."/>
            <person name="Santos A.J."/>
        </authorList>
    </citation>
    <scope>NUCLEOTIDE SEQUENCE</scope>
    <source>
        <tissue evidence="2">Shoot tissue taken approximately 20 cm above the soil surface</tissue>
    </source>
</reference>
<protein>
    <submittedName>
        <fullName evidence="2">Uncharacterized protein</fullName>
    </submittedName>
</protein>
<dbReference type="EMBL" id="GBRH01213692">
    <property type="protein sequence ID" value="JAD84203.1"/>
    <property type="molecule type" value="Transcribed_RNA"/>
</dbReference>
<feature type="compositionally biased region" description="Low complexity" evidence="1">
    <location>
        <begin position="67"/>
        <end position="86"/>
    </location>
</feature>